<evidence type="ECO:0000256" key="4">
    <source>
        <dbReference type="ARBA" id="ARBA00022989"/>
    </source>
</evidence>
<dbReference type="Pfam" id="PF07690">
    <property type="entry name" value="MFS_1"/>
    <property type="match status" value="1"/>
</dbReference>
<dbReference type="FunFam" id="1.20.1250.20:FF:000018">
    <property type="entry name" value="MFS transporter permease"/>
    <property type="match status" value="1"/>
</dbReference>
<evidence type="ECO:0000313" key="10">
    <source>
        <dbReference type="EMBL" id="KEP27372.1"/>
    </source>
</evidence>
<evidence type="ECO:0000259" key="9">
    <source>
        <dbReference type="PROSITE" id="PS50850"/>
    </source>
</evidence>
<keyword evidence="11" id="KW-1185">Reference proteome</keyword>
<feature type="transmembrane region" description="Helical" evidence="8">
    <location>
        <begin position="316"/>
        <end position="333"/>
    </location>
</feature>
<feature type="transmembrane region" description="Helical" evidence="8">
    <location>
        <begin position="249"/>
        <end position="270"/>
    </location>
</feature>
<comment type="subcellular location">
    <subcellularLocation>
        <location evidence="1">Cell membrane</location>
        <topology evidence="1">Multi-pass membrane protein</topology>
    </subcellularLocation>
</comment>
<gene>
    <name evidence="10" type="ORF">BA70_13655</name>
</gene>
<feature type="transmembrane region" description="Helical" evidence="8">
    <location>
        <begin position="85"/>
        <end position="104"/>
    </location>
</feature>
<feature type="transmembrane region" description="Helical" evidence="8">
    <location>
        <begin position="371"/>
        <end position="394"/>
    </location>
</feature>
<dbReference type="InterPro" id="IPR036259">
    <property type="entry name" value="MFS_trans_sf"/>
</dbReference>
<protein>
    <recommendedName>
        <fullName evidence="7">Putative tartrate transporter</fullName>
    </recommendedName>
</protein>
<dbReference type="FunFam" id="1.20.1250.20:FF:000126">
    <property type="entry name" value="MFS transporter permease"/>
    <property type="match status" value="1"/>
</dbReference>
<keyword evidence="3 8" id="KW-0812">Transmembrane</keyword>
<dbReference type="PANTHER" id="PTHR43791">
    <property type="entry name" value="PERMEASE-RELATED"/>
    <property type="match status" value="1"/>
</dbReference>
<dbReference type="GO" id="GO:0005886">
    <property type="term" value="C:plasma membrane"/>
    <property type="evidence" value="ECO:0007669"/>
    <property type="project" value="UniProtKB-SubCell"/>
</dbReference>
<evidence type="ECO:0000256" key="5">
    <source>
        <dbReference type="ARBA" id="ARBA00023136"/>
    </source>
</evidence>
<dbReference type="SUPFAM" id="SSF103473">
    <property type="entry name" value="MFS general substrate transporter"/>
    <property type="match status" value="1"/>
</dbReference>
<feature type="transmembrane region" description="Helical" evidence="8">
    <location>
        <begin position="20"/>
        <end position="42"/>
    </location>
</feature>
<feature type="domain" description="Major facilitator superfamily (MFS) profile" evidence="9">
    <location>
        <begin position="19"/>
        <end position="431"/>
    </location>
</feature>
<feature type="transmembrane region" description="Helical" evidence="8">
    <location>
        <begin position="406"/>
        <end position="424"/>
    </location>
</feature>
<keyword evidence="4 8" id="KW-1133">Transmembrane helix</keyword>
<feature type="transmembrane region" description="Helical" evidence="8">
    <location>
        <begin position="177"/>
        <end position="199"/>
    </location>
</feature>
<feature type="transmembrane region" description="Helical" evidence="8">
    <location>
        <begin position="110"/>
        <end position="132"/>
    </location>
</feature>
<dbReference type="GO" id="GO:0022857">
    <property type="term" value="F:transmembrane transporter activity"/>
    <property type="evidence" value="ECO:0007669"/>
    <property type="project" value="InterPro"/>
</dbReference>
<evidence type="ECO:0000256" key="3">
    <source>
        <dbReference type="ARBA" id="ARBA00022692"/>
    </source>
</evidence>
<dbReference type="Gene3D" id="1.20.1250.20">
    <property type="entry name" value="MFS general substrate transporter like domains"/>
    <property type="match status" value="2"/>
</dbReference>
<dbReference type="EMBL" id="JOTP01000004">
    <property type="protein sequence ID" value="KEP27372.1"/>
    <property type="molecule type" value="Genomic_DNA"/>
</dbReference>
<dbReference type="InterPro" id="IPR011701">
    <property type="entry name" value="MFS"/>
</dbReference>
<proteinExistence type="predicted"/>
<feature type="transmembrane region" description="Helical" evidence="8">
    <location>
        <begin position="339"/>
        <end position="359"/>
    </location>
</feature>
<dbReference type="RefSeq" id="WP_034319027.1">
    <property type="nucleotide sequence ID" value="NZ_JOTP01000004.1"/>
</dbReference>
<dbReference type="InterPro" id="IPR020846">
    <property type="entry name" value="MFS_dom"/>
</dbReference>
<dbReference type="OrthoDB" id="9773404at2"/>
<dbReference type="AlphaFoldDB" id="A0A081LDP6"/>
<evidence type="ECO:0000256" key="2">
    <source>
        <dbReference type="ARBA" id="ARBA00022448"/>
    </source>
</evidence>
<reference evidence="10 11" key="1">
    <citation type="submission" date="2012-09" db="EMBL/GenBank/DDBJ databases">
        <title>Genome Sequence of Bacillus sp. DW5-4.</title>
        <authorList>
            <person name="Lai Q."/>
            <person name="Liu Y."/>
            <person name="Shao Z."/>
        </authorList>
    </citation>
    <scope>NUCLEOTIDE SEQUENCE [LARGE SCALE GENOMIC DNA]</scope>
    <source>
        <strain evidence="10 11">DW5-4</strain>
    </source>
</reference>
<dbReference type="PROSITE" id="PS50850">
    <property type="entry name" value="MFS"/>
    <property type="match status" value="1"/>
</dbReference>
<keyword evidence="5 8" id="KW-0472">Membrane</keyword>
<keyword evidence="2" id="KW-0813">Transport</keyword>
<sequence length="443" mass="49284">MNNAVSLEKQTTRKVTRRLVPFLIILYIVAFLDRANLGYAALEMNEALGLTSQMFGIASGIFFISYFLCEVPSNIMLEKFGAKKWIARILITWGIVVVLTGFVQNATHLYILRFVLGALEAGFFPGVILYLTYWFRAKERAKTIAMFMTAIAISYIIGAPLSTWIMDNIQWMGLDGWRWMFVLEGVPAVILGIVTLFYLTNRPDQAKWLSSEEKQWLISELEKERVEKAKVDADKKLVGHKQTLTNPRVWYLAIIYFMFNIGIYGVGFWLPQIIKSLSEVLTNVQIGLLTMIPYIAGAIVMNIWSRRSDRSGERRIHAAIPLIVGSLGLFASGMTSNPFLSIAFMVIAVSGMYSFYGPFWSLATQFLSTSAAAVGIAVINSIGNLSGFVGPYGIGMIQDATGNVSVALFFLSGSMLVASALLFAMRKSQLKVSQDNSHISTNQ</sequence>
<dbReference type="CDD" id="cd17319">
    <property type="entry name" value="MFS_ExuT_GudP_like"/>
    <property type="match status" value="1"/>
</dbReference>
<accession>A0A081LDP6</accession>
<evidence type="ECO:0000256" key="7">
    <source>
        <dbReference type="ARBA" id="ARBA00074139"/>
    </source>
</evidence>
<dbReference type="Proteomes" id="UP000028091">
    <property type="component" value="Unassembled WGS sequence"/>
</dbReference>
<evidence type="ECO:0000256" key="8">
    <source>
        <dbReference type="SAM" id="Phobius"/>
    </source>
</evidence>
<dbReference type="eggNOG" id="COG2271">
    <property type="taxonomic scope" value="Bacteria"/>
</dbReference>
<feature type="transmembrane region" description="Helical" evidence="8">
    <location>
        <begin position="54"/>
        <end position="73"/>
    </location>
</feature>
<name>A0A081LDP6_9BACI</name>
<evidence type="ECO:0000256" key="6">
    <source>
        <dbReference type="ARBA" id="ARBA00058119"/>
    </source>
</evidence>
<dbReference type="PANTHER" id="PTHR43791:SF100">
    <property type="entry name" value="SUGAR TRANSPORTER"/>
    <property type="match status" value="1"/>
</dbReference>
<comment type="caution">
    <text evidence="10">The sequence shown here is derived from an EMBL/GenBank/DDBJ whole genome shotgun (WGS) entry which is preliminary data.</text>
</comment>
<evidence type="ECO:0000313" key="11">
    <source>
        <dbReference type="Proteomes" id="UP000028091"/>
    </source>
</evidence>
<feature type="transmembrane region" description="Helical" evidence="8">
    <location>
        <begin position="282"/>
        <end position="304"/>
    </location>
</feature>
<comment type="function">
    <text evidence="6">Component of the tartrate utilization system and may allow entry of tartrate and tartrate dehydrogenase.</text>
</comment>
<evidence type="ECO:0000256" key="1">
    <source>
        <dbReference type="ARBA" id="ARBA00004651"/>
    </source>
</evidence>
<feature type="transmembrane region" description="Helical" evidence="8">
    <location>
        <begin position="144"/>
        <end position="165"/>
    </location>
</feature>
<organism evidence="10 11">
    <name type="scientific">Bacillus zhangzhouensis</name>
    <dbReference type="NCBI Taxonomy" id="1178540"/>
    <lineage>
        <taxon>Bacteria</taxon>
        <taxon>Bacillati</taxon>
        <taxon>Bacillota</taxon>
        <taxon>Bacilli</taxon>
        <taxon>Bacillales</taxon>
        <taxon>Bacillaceae</taxon>
        <taxon>Bacillus</taxon>
    </lineage>
</organism>